<dbReference type="CDD" id="cd00165">
    <property type="entry name" value="S4"/>
    <property type="match status" value="1"/>
</dbReference>
<proteinExistence type="inferred from homology"/>
<dbReference type="PATRIC" id="fig|1619091.4.peg.571"/>
<dbReference type="PANTHER" id="PTHR11831">
    <property type="entry name" value="30S 40S RIBOSOMAL PROTEIN"/>
    <property type="match status" value="1"/>
</dbReference>
<dbReference type="GO" id="GO:0042274">
    <property type="term" value="P:ribosomal small subunit biogenesis"/>
    <property type="evidence" value="ECO:0007669"/>
    <property type="project" value="TreeGrafter"/>
</dbReference>
<dbReference type="GO" id="GO:0003735">
    <property type="term" value="F:structural constituent of ribosome"/>
    <property type="evidence" value="ECO:0007669"/>
    <property type="project" value="InterPro"/>
</dbReference>
<dbReference type="InterPro" id="IPR002942">
    <property type="entry name" value="S4_RNA-bd"/>
</dbReference>
<dbReference type="Pfam" id="PF00163">
    <property type="entry name" value="Ribosomal_S4"/>
    <property type="match status" value="1"/>
</dbReference>
<evidence type="ECO:0000256" key="6">
    <source>
        <dbReference type="ARBA" id="ARBA00035254"/>
    </source>
</evidence>
<sequence>MGRYTGPKDKLSRREGVNLHNKGARSFSEKAGMTRRPFAPGQHGNARKARLSNYGIQLREKQKVKRTYGLREKKMKNVYIEADRRSKTRNTDKGLELLKMLEMRLDNVVYLAGLTPSRGAARQAIVHGNMILNGKKMSIPSYEVKEGDTVTLKLAKLAPEQQLFPTPTWIERKDLSCKVSRMPVREDIDEGIRENLIIEFYSR</sequence>
<keyword evidence="2 7" id="KW-0699">rRNA-binding</keyword>
<evidence type="ECO:0000259" key="9">
    <source>
        <dbReference type="SMART" id="SM00363"/>
    </source>
</evidence>
<dbReference type="EMBL" id="LBSF01000050">
    <property type="protein sequence ID" value="KKQ10920.1"/>
    <property type="molecule type" value="Genomic_DNA"/>
</dbReference>
<dbReference type="SUPFAM" id="SSF55174">
    <property type="entry name" value="Alpha-L RNA-binding motif"/>
    <property type="match status" value="1"/>
</dbReference>
<dbReference type="AlphaFoldDB" id="A0A0G0FBL3"/>
<dbReference type="InterPro" id="IPR022801">
    <property type="entry name" value="Ribosomal_uS4"/>
</dbReference>
<accession>A0A0G0FBL3</accession>
<reference evidence="11" key="1">
    <citation type="journal article" date="2015" name="Nature">
        <title>rRNA introns, odd ribosomes, and small enigmatic genomes across a large radiation of phyla.</title>
        <authorList>
            <person name="Brown C.T."/>
            <person name="Hug L.A."/>
            <person name="Thomas B.C."/>
            <person name="Sharon I."/>
            <person name="Castelle C.J."/>
            <person name="Singh A."/>
            <person name="Wilkins M.J."/>
            <person name="Williams K.H."/>
            <person name="Banfield J.F."/>
        </authorList>
    </citation>
    <scope>NUCLEOTIDE SEQUENCE [LARGE SCALE GENOMIC DNA]</scope>
</reference>
<dbReference type="PANTHER" id="PTHR11831:SF4">
    <property type="entry name" value="SMALL RIBOSOMAL SUBUNIT PROTEIN US4M"/>
    <property type="match status" value="1"/>
</dbReference>
<comment type="function">
    <text evidence="7">One of the primary rRNA binding proteins, it binds directly to 16S rRNA where it nucleates assembly of the body of the 30S subunit.</text>
</comment>
<dbReference type="HAMAP" id="MF_01306_B">
    <property type="entry name" value="Ribosomal_uS4_B"/>
    <property type="match status" value="1"/>
</dbReference>
<feature type="domain" description="Small ribosomal subunit protein uS4 N-terminal" evidence="10">
    <location>
        <begin position="3"/>
        <end position="102"/>
    </location>
</feature>
<dbReference type="GO" id="GO:0015935">
    <property type="term" value="C:small ribosomal subunit"/>
    <property type="evidence" value="ECO:0007669"/>
    <property type="project" value="InterPro"/>
</dbReference>
<evidence type="ECO:0000256" key="3">
    <source>
        <dbReference type="ARBA" id="ARBA00022884"/>
    </source>
</evidence>
<organism evidence="11 12">
    <name type="scientific">candidate division WS6 bacterium GW2011_GWC2_36_7</name>
    <dbReference type="NCBI Taxonomy" id="1619091"/>
    <lineage>
        <taxon>Bacteria</taxon>
        <taxon>Candidatus Dojkabacteria</taxon>
    </lineage>
</organism>
<dbReference type="NCBIfam" id="NF003717">
    <property type="entry name" value="PRK05327.1"/>
    <property type="match status" value="1"/>
</dbReference>
<evidence type="ECO:0000256" key="2">
    <source>
        <dbReference type="ARBA" id="ARBA00022730"/>
    </source>
</evidence>
<comment type="caution">
    <text evidence="11">The sequence shown here is derived from an EMBL/GenBank/DDBJ whole genome shotgun (WGS) entry which is preliminary data.</text>
</comment>
<evidence type="ECO:0000259" key="10">
    <source>
        <dbReference type="SMART" id="SM01390"/>
    </source>
</evidence>
<dbReference type="InterPro" id="IPR036986">
    <property type="entry name" value="S4_RNA-bd_sf"/>
</dbReference>
<dbReference type="SMART" id="SM01390">
    <property type="entry name" value="Ribosomal_S4"/>
    <property type="match status" value="1"/>
</dbReference>
<evidence type="ECO:0000256" key="5">
    <source>
        <dbReference type="ARBA" id="ARBA00023274"/>
    </source>
</evidence>
<evidence type="ECO:0000256" key="4">
    <source>
        <dbReference type="ARBA" id="ARBA00022980"/>
    </source>
</evidence>
<comment type="function">
    <text evidence="7">With S5 and S12 plays an important role in translational accuracy.</text>
</comment>
<comment type="subunit">
    <text evidence="7">Part of the 30S ribosomal subunit. Contacts protein S5. The interaction surface between S4 and S5 is involved in control of translational fidelity.</text>
</comment>
<dbReference type="Gene3D" id="3.10.290.10">
    <property type="entry name" value="RNA-binding S4 domain"/>
    <property type="match status" value="1"/>
</dbReference>
<gene>
    <name evidence="7" type="primary">rpsD</name>
    <name evidence="11" type="ORF">US24_C0050G0010</name>
</gene>
<evidence type="ECO:0000313" key="12">
    <source>
        <dbReference type="Proteomes" id="UP000034075"/>
    </source>
</evidence>
<keyword evidence="3 7" id="KW-0694">RNA-binding</keyword>
<protein>
    <recommendedName>
        <fullName evidence="6 7">Small ribosomal subunit protein uS4</fullName>
    </recommendedName>
</protein>
<dbReference type="PROSITE" id="PS50889">
    <property type="entry name" value="S4"/>
    <property type="match status" value="1"/>
</dbReference>
<dbReference type="Pfam" id="PF01479">
    <property type="entry name" value="S4"/>
    <property type="match status" value="1"/>
</dbReference>
<name>A0A0G0FBL3_9BACT</name>
<evidence type="ECO:0000256" key="8">
    <source>
        <dbReference type="SAM" id="MobiDB-lite"/>
    </source>
</evidence>
<dbReference type="GO" id="GO:0006412">
    <property type="term" value="P:translation"/>
    <property type="evidence" value="ECO:0007669"/>
    <property type="project" value="UniProtKB-UniRule"/>
</dbReference>
<evidence type="ECO:0000313" key="11">
    <source>
        <dbReference type="EMBL" id="KKQ10920.1"/>
    </source>
</evidence>
<dbReference type="GO" id="GO:0019843">
    <property type="term" value="F:rRNA binding"/>
    <property type="evidence" value="ECO:0007669"/>
    <property type="project" value="UniProtKB-UniRule"/>
</dbReference>
<feature type="domain" description="RNA-binding S4" evidence="9">
    <location>
        <begin position="103"/>
        <end position="163"/>
    </location>
</feature>
<dbReference type="InterPro" id="IPR001912">
    <property type="entry name" value="Ribosomal_uS4_N"/>
</dbReference>
<dbReference type="InterPro" id="IPR005709">
    <property type="entry name" value="Ribosomal_uS4_bac-type"/>
</dbReference>
<evidence type="ECO:0000256" key="1">
    <source>
        <dbReference type="ARBA" id="ARBA00007465"/>
    </source>
</evidence>
<feature type="region of interest" description="Disordered" evidence="8">
    <location>
        <begin position="1"/>
        <end position="46"/>
    </location>
</feature>
<dbReference type="Gene3D" id="1.10.1050.10">
    <property type="entry name" value="Ribosomal Protein S4 Delta 41, Chain A, domain 1"/>
    <property type="match status" value="1"/>
</dbReference>
<feature type="compositionally biased region" description="Basic and acidic residues" evidence="8">
    <location>
        <begin position="1"/>
        <end position="17"/>
    </location>
</feature>
<keyword evidence="4 7" id="KW-0689">Ribosomal protein</keyword>
<comment type="similarity">
    <text evidence="1 7">Belongs to the universal ribosomal protein uS4 family.</text>
</comment>
<dbReference type="Proteomes" id="UP000034075">
    <property type="component" value="Unassembled WGS sequence"/>
</dbReference>
<evidence type="ECO:0000256" key="7">
    <source>
        <dbReference type="HAMAP-Rule" id="MF_01306"/>
    </source>
</evidence>
<keyword evidence="5 7" id="KW-0687">Ribonucleoprotein</keyword>
<dbReference type="SMART" id="SM00363">
    <property type="entry name" value="S4"/>
    <property type="match status" value="1"/>
</dbReference>